<dbReference type="AlphaFoldDB" id="I3SI00"/>
<feature type="chain" id="PRO_5003678813" evidence="1">
    <location>
        <begin position="32"/>
        <end position="84"/>
    </location>
</feature>
<organism evidence="2">
    <name type="scientific">Lotus japonicus</name>
    <name type="common">Lotus corniculatus var. japonicus</name>
    <dbReference type="NCBI Taxonomy" id="34305"/>
    <lineage>
        <taxon>Eukaryota</taxon>
        <taxon>Viridiplantae</taxon>
        <taxon>Streptophyta</taxon>
        <taxon>Embryophyta</taxon>
        <taxon>Tracheophyta</taxon>
        <taxon>Spermatophyta</taxon>
        <taxon>Magnoliopsida</taxon>
        <taxon>eudicotyledons</taxon>
        <taxon>Gunneridae</taxon>
        <taxon>Pentapetalae</taxon>
        <taxon>rosids</taxon>
        <taxon>fabids</taxon>
        <taxon>Fabales</taxon>
        <taxon>Fabaceae</taxon>
        <taxon>Papilionoideae</taxon>
        <taxon>50 kb inversion clade</taxon>
        <taxon>NPAAA clade</taxon>
        <taxon>Hologalegina</taxon>
        <taxon>robinioid clade</taxon>
        <taxon>Loteae</taxon>
        <taxon>Lotus</taxon>
    </lineage>
</organism>
<keyword evidence="1" id="KW-0732">Signal</keyword>
<feature type="signal peptide" evidence="1">
    <location>
        <begin position="1"/>
        <end position="31"/>
    </location>
</feature>
<dbReference type="EMBL" id="BT140097">
    <property type="protein sequence ID" value="AFK39892.1"/>
    <property type="molecule type" value="mRNA"/>
</dbReference>
<evidence type="ECO:0000256" key="1">
    <source>
        <dbReference type="SAM" id="SignalP"/>
    </source>
</evidence>
<evidence type="ECO:0000313" key="2">
    <source>
        <dbReference type="EMBL" id="AFK39892.1"/>
    </source>
</evidence>
<accession>I3SI00</accession>
<proteinExistence type="evidence at transcript level"/>
<protein>
    <submittedName>
        <fullName evidence="2">Uncharacterized protein</fullName>
    </submittedName>
</protein>
<reference evidence="2" key="1">
    <citation type="submission" date="2012-05" db="EMBL/GenBank/DDBJ databases">
        <authorList>
            <person name="Krishnakumar V."/>
            <person name="Cheung F."/>
            <person name="Xiao Y."/>
            <person name="Chan A."/>
            <person name="Moskal W.A."/>
            <person name="Town C.D."/>
        </authorList>
    </citation>
    <scope>NUCLEOTIDE SEQUENCE</scope>
</reference>
<name>I3SI00_LOTJA</name>
<sequence length="84" mass="9391">MALLNASKLMSFAALLVILLLSLMSAQLSSAAQPNIKHGIYNALFNFTIYIYMGNANAHPLFFYKECIGNAHLFLWTKTPSFTF</sequence>